<accession>A0A5C8PCM4</accession>
<dbReference type="InterPro" id="IPR003673">
    <property type="entry name" value="CoA-Trfase_fam_III"/>
</dbReference>
<sequence length="466" mass="49606">MTATVAEILADLWQVAGGHARALDDVVLTGAEPALASSFRVGAAAQASIAAATLAAAELWRLRTGRRQRVSVDMRHAAVEFRSERYLRVAGRPATELWDKIAGTYRCADGRWVRLHTNFPHHRDGVLALLGCAYDRAAVAQALAGWQAEAFEQAAAEAGLVVAMMRSPAEWDAHPQGRALADLPLMRIERIGEAPARDLVGDPGQPLSGVRVLDLTRIIAGPVCGRTLAAHGADVLLISGPHLPSVEPLVIDTGRGKRAAHIDLRTPDGKDALRALVREADVFVQGYRPGAIAGHGFDPAALAALRPGIVCVTLSAYGEAGPWAVRRGFDSLVQTASGINHAEAEAAGVTEPRPLPCQALDHASGYLLALGAMMALLRRAREGGSWHVRVSLAQTGRWLRQLGRLDGGLAGPDPGLEDVRDLLEESDSTFGRLTAVRHAGQLSRTPPGWRRPPVPLGAHPPTWQDT</sequence>
<dbReference type="AlphaFoldDB" id="A0A5C8PCM4"/>
<evidence type="ECO:0000313" key="3">
    <source>
        <dbReference type="Proteomes" id="UP000321638"/>
    </source>
</evidence>
<dbReference type="PANTHER" id="PTHR48228">
    <property type="entry name" value="SUCCINYL-COA--D-CITRAMALATE COA-TRANSFERASE"/>
    <property type="match status" value="1"/>
</dbReference>
<keyword evidence="2" id="KW-0808">Transferase</keyword>
<dbReference type="EMBL" id="VDUZ01000045">
    <property type="protein sequence ID" value="TXL71339.1"/>
    <property type="molecule type" value="Genomic_DNA"/>
</dbReference>
<dbReference type="PANTHER" id="PTHR48228:SF4">
    <property type="entry name" value="BLR3030 PROTEIN"/>
    <property type="match status" value="1"/>
</dbReference>
<evidence type="ECO:0000313" key="2">
    <source>
        <dbReference type="EMBL" id="TXL71339.1"/>
    </source>
</evidence>
<dbReference type="RefSeq" id="WP_147850827.1">
    <property type="nucleotide sequence ID" value="NZ_VDUZ01000045.1"/>
</dbReference>
<feature type="region of interest" description="Disordered" evidence="1">
    <location>
        <begin position="441"/>
        <end position="466"/>
    </location>
</feature>
<organism evidence="2 3">
    <name type="scientific">Vineibacter terrae</name>
    <dbReference type="NCBI Taxonomy" id="2586908"/>
    <lineage>
        <taxon>Bacteria</taxon>
        <taxon>Pseudomonadati</taxon>
        <taxon>Pseudomonadota</taxon>
        <taxon>Alphaproteobacteria</taxon>
        <taxon>Hyphomicrobiales</taxon>
        <taxon>Vineibacter</taxon>
    </lineage>
</organism>
<dbReference type="OrthoDB" id="9806585at2"/>
<dbReference type="InterPro" id="IPR023606">
    <property type="entry name" value="CoA-Trfase_III_dom_1_sf"/>
</dbReference>
<dbReference type="InterPro" id="IPR044855">
    <property type="entry name" value="CoA-Trfase_III_dom3_sf"/>
</dbReference>
<dbReference type="Gene3D" id="3.30.1540.10">
    <property type="entry name" value="formyl-coa transferase, domain 3"/>
    <property type="match status" value="1"/>
</dbReference>
<gene>
    <name evidence="2" type="ORF">FHP25_30735</name>
</gene>
<dbReference type="GO" id="GO:0016740">
    <property type="term" value="F:transferase activity"/>
    <property type="evidence" value="ECO:0007669"/>
    <property type="project" value="UniProtKB-KW"/>
</dbReference>
<name>A0A5C8PCM4_9HYPH</name>
<dbReference type="SUPFAM" id="SSF89796">
    <property type="entry name" value="CoA-transferase family III (CaiB/BaiF)"/>
    <property type="match status" value="2"/>
</dbReference>
<dbReference type="Proteomes" id="UP000321638">
    <property type="component" value="Unassembled WGS sequence"/>
</dbReference>
<evidence type="ECO:0000256" key="1">
    <source>
        <dbReference type="SAM" id="MobiDB-lite"/>
    </source>
</evidence>
<protein>
    <submittedName>
        <fullName evidence="2">CoA transferase</fullName>
    </submittedName>
</protein>
<reference evidence="2 3" key="1">
    <citation type="submission" date="2019-06" db="EMBL/GenBank/DDBJ databases">
        <title>New taxonomy in bacterial strain CC-CFT640, isolated from vineyard.</title>
        <authorList>
            <person name="Lin S.-Y."/>
            <person name="Tsai C.-F."/>
            <person name="Young C.-C."/>
        </authorList>
    </citation>
    <scope>NUCLEOTIDE SEQUENCE [LARGE SCALE GENOMIC DNA]</scope>
    <source>
        <strain evidence="2 3">CC-CFT640</strain>
    </source>
</reference>
<proteinExistence type="predicted"/>
<comment type="caution">
    <text evidence="2">The sequence shown here is derived from an EMBL/GenBank/DDBJ whole genome shotgun (WGS) entry which is preliminary data.</text>
</comment>
<dbReference type="InterPro" id="IPR050509">
    <property type="entry name" value="CoA-transferase_III"/>
</dbReference>
<dbReference type="Gene3D" id="3.40.50.10540">
    <property type="entry name" value="Crotonobetainyl-coa:carnitine coa-transferase, domain 1"/>
    <property type="match status" value="2"/>
</dbReference>
<dbReference type="Pfam" id="PF02515">
    <property type="entry name" value="CoA_transf_3"/>
    <property type="match status" value="1"/>
</dbReference>
<keyword evidence="3" id="KW-1185">Reference proteome</keyword>